<protein>
    <submittedName>
        <fullName evidence="2">SMAD/FHA domain-containing protein</fullName>
    </submittedName>
</protein>
<evidence type="ECO:0000313" key="3">
    <source>
        <dbReference type="Proteomes" id="UP000485058"/>
    </source>
</evidence>
<comment type="caution">
    <text evidence="2">The sequence shown here is derived from an EMBL/GenBank/DDBJ whole genome shotgun (WGS) entry which is preliminary data.</text>
</comment>
<organism evidence="2 3">
    <name type="scientific">Haematococcus lacustris</name>
    <name type="common">Green alga</name>
    <name type="synonym">Haematococcus pluvialis</name>
    <dbReference type="NCBI Taxonomy" id="44745"/>
    <lineage>
        <taxon>Eukaryota</taxon>
        <taxon>Viridiplantae</taxon>
        <taxon>Chlorophyta</taxon>
        <taxon>core chlorophytes</taxon>
        <taxon>Chlorophyceae</taxon>
        <taxon>CS clade</taxon>
        <taxon>Chlamydomonadales</taxon>
        <taxon>Haematococcaceae</taxon>
        <taxon>Haematococcus</taxon>
    </lineage>
</organism>
<dbReference type="EMBL" id="BLLF01001812">
    <property type="protein sequence ID" value="GFH21355.1"/>
    <property type="molecule type" value="Genomic_DNA"/>
</dbReference>
<feature type="non-terminal residue" evidence="2">
    <location>
        <position position="1"/>
    </location>
</feature>
<evidence type="ECO:0000259" key="1">
    <source>
        <dbReference type="PROSITE" id="PS50006"/>
    </source>
</evidence>
<accession>A0A699ZHC3</accession>
<sequence>MGECSHLPFSIAFDVTDGPCAGQVFTPKAYHITVGRTRISKLHIKDTAVSERHAEVCWTGKHWALLDLGSSNGTLHNGKSLTPLEHCIALQDGDVIKFGTDTVCKVQIQPLDASQLTIEQLLQAQHELLAQGVQAQALEAAAMMLAQLQSVQTQLAQSGVKQTYASQRSWGLTRASFATLHATGSIEVSWNRAGGEQ</sequence>
<dbReference type="PROSITE" id="PS50006">
    <property type="entry name" value="FHA_DOMAIN"/>
    <property type="match status" value="1"/>
</dbReference>
<dbReference type="InterPro" id="IPR050923">
    <property type="entry name" value="Cell_Proc_Reg/RNA_Proc"/>
</dbReference>
<reference evidence="2 3" key="1">
    <citation type="submission" date="2020-02" db="EMBL/GenBank/DDBJ databases">
        <title>Draft genome sequence of Haematococcus lacustris strain NIES-144.</title>
        <authorList>
            <person name="Morimoto D."/>
            <person name="Nakagawa S."/>
            <person name="Yoshida T."/>
            <person name="Sawayama S."/>
        </authorList>
    </citation>
    <scope>NUCLEOTIDE SEQUENCE [LARGE SCALE GENOMIC DNA]</scope>
    <source>
        <strain evidence="2 3">NIES-144</strain>
    </source>
</reference>
<name>A0A699ZHC3_HAELA</name>
<gene>
    <name evidence="2" type="ORF">HaLaN_18643</name>
</gene>
<proteinExistence type="predicted"/>
<dbReference type="AlphaFoldDB" id="A0A699ZHC3"/>
<dbReference type="Gene3D" id="2.60.200.20">
    <property type="match status" value="1"/>
</dbReference>
<keyword evidence="3" id="KW-1185">Reference proteome</keyword>
<dbReference type="Pfam" id="PF00498">
    <property type="entry name" value="FHA"/>
    <property type="match status" value="1"/>
</dbReference>
<evidence type="ECO:0000313" key="2">
    <source>
        <dbReference type="EMBL" id="GFH21355.1"/>
    </source>
</evidence>
<dbReference type="InterPro" id="IPR000253">
    <property type="entry name" value="FHA_dom"/>
</dbReference>
<dbReference type="SUPFAM" id="SSF49879">
    <property type="entry name" value="SMAD/FHA domain"/>
    <property type="match status" value="1"/>
</dbReference>
<dbReference type="InterPro" id="IPR008984">
    <property type="entry name" value="SMAD_FHA_dom_sf"/>
</dbReference>
<feature type="non-terminal residue" evidence="2">
    <location>
        <position position="197"/>
    </location>
</feature>
<feature type="domain" description="FHA" evidence="1">
    <location>
        <begin position="32"/>
        <end position="81"/>
    </location>
</feature>
<dbReference type="Proteomes" id="UP000485058">
    <property type="component" value="Unassembled WGS sequence"/>
</dbReference>
<dbReference type="SMART" id="SM00240">
    <property type="entry name" value="FHA"/>
    <property type="match status" value="1"/>
</dbReference>
<dbReference type="PANTHER" id="PTHR23308">
    <property type="entry name" value="NUCLEAR INHIBITOR OF PROTEIN PHOSPHATASE-1"/>
    <property type="match status" value="1"/>
</dbReference>